<dbReference type="Proteomes" id="UP000561617">
    <property type="component" value="Unassembled WGS sequence"/>
</dbReference>
<evidence type="ECO:0000313" key="8">
    <source>
        <dbReference type="EMBL" id="MBC1487919.1"/>
    </source>
</evidence>
<proteinExistence type="predicted"/>
<evidence type="ECO:0000313" key="11">
    <source>
        <dbReference type="Proteomes" id="UP000587800"/>
    </source>
</evidence>
<keyword evidence="11" id="KW-1185">Reference proteome</keyword>
<evidence type="ECO:0000256" key="1">
    <source>
        <dbReference type="ARBA" id="ARBA00004168"/>
    </source>
</evidence>
<reference evidence="10 11" key="1">
    <citation type="submission" date="2020-03" db="EMBL/GenBank/DDBJ databases">
        <title>Soil Listeria distribution.</title>
        <authorList>
            <person name="Liao J."/>
            <person name="Wiedmann M."/>
        </authorList>
    </citation>
    <scope>NUCLEOTIDE SEQUENCE [LARGE SCALE GENOMIC DNA]</scope>
    <source>
        <strain evidence="9 11">FSL L7-1515</strain>
        <strain evidence="8 10">FSL L7-1554</strain>
    </source>
</reference>
<evidence type="ECO:0000256" key="4">
    <source>
        <dbReference type="ARBA" id="ARBA00022729"/>
    </source>
</evidence>
<dbReference type="NCBIfam" id="TIGR01167">
    <property type="entry name" value="LPXTG_anchor"/>
    <property type="match status" value="1"/>
</dbReference>
<name>A0A7X0X5H4_9LIST</name>
<keyword evidence="3" id="KW-0964">Secreted</keyword>
<protein>
    <submittedName>
        <fullName evidence="8">LPXTG cell wall anchor domain-containing protein</fullName>
    </submittedName>
</protein>
<keyword evidence="6" id="KW-0472">Membrane</keyword>
<keyword evidence="6" id="KW-1133">Transmembrane helix</keyword>
<dbReference type="Pfam" id="PF00746">
    <property type="entry name" value="Gram_pos_anchor"/>
    <property type="match status" value="1"/>
</dbReference>
<keyword evidence="4" id="KW-0732">Signal</keyword>
<feature type="domain" description="Gram-positive cocci surface proteins LPxTG" evidence="7">
    <location>
        <begin position="32"/>
        <end position="69"/>
    </location>
</feature>
<keyword evidence="2" id="KW-0134">Cell wall</keyword>
<comment type="subcellular location">
    <subcellularLocation>
        <location evidence="1">Secreted</location>
        <location evidence="1">Cell wall</location>
        <topology evidence="1">Peptidoglycan-anchor</topology>
    </subcellularLocation>
</comment>
<sequence>MVFSKKLLSSIIVIFSLGIAYFHFDTARALENNSSTALLPTTGDAFSIWPIVIGAFLVLLAIVLFLKKKM</sequence>
<keyword evidence="6" id="KW-0812">Transmembrane</keyword>
<evidence type="ECO:0000256" key="3">
    <source>
        <dbReference type="ARBA" id="ARBA00022525"/>
    </source>
</evidence>
<organism evidence="8 10">
    <name type="scientific">Listeria immobilis</name>
    <dbReference type="NCBI Taxonomy" id="2713502"/>
    <lineage>
        <taxon>Bacteria</taxon>
        <taxon>Bacillati</taxon>
        <taxon>Bacillota</taxon>
        <taxon>Bacilli</taxon>
        <taxon>Bacillales</taxon>
        <taxon>Listeriaceae</taxon>
        <taxon>Listeria</taxon>
    </lineage>
</organism>
<feature type="transmembrane region" description="Helical" evidence="6">
    <location>
        <begin position="46"/>
        <end position="66"/>
    </location>
</feature>
<evidence type="ECO:0000256" key="5">
    <source>
        <dbReference type="ARBA" id="ARBA00023088"/>
    </source>
</evidence>
<comment type="caution">
    <text evidence="8">The sequence shown here is derived from an EMBL/GenBank/DDBJ whole genome shotgun (WGS) entry which is preliminary data.</text>
</comment>
<dbReference type="Proteomes" id="UP000587800">
    <property type="component" value="Unassembled WGS sequence"/>
</dbReference>
<evidence type="ECO:0000313" key="10">
    <source>
        <dbReference type="Proteomes" id="UP000561617"/>
    </source>
</evidence>
<evidence type="ECO:0000313" key="9">
    <source>
        <dbReference type="EMBL" id="MBC1510870.1"/>
    </source>
</evidence>
<evidence type="ECO:0000256" key="2">
    <source>
        <dbReference type="ARBA" id="ARBA00022512"/>
    </source>
</evidence>
<feature type="transmembrane region" description="Helical" evidence="6">
    <location>
        <begin position="7"/>
        <end position="24"/>
    </location>
</feature>
<dbReference type="InterPro" id="IPR019931">
    <property type="entry name" value="LPXTG_anchor"/>
</dbReference>
<dbReference type="EMBL" id="JAASTW010000002">
    <property type="protein sequence ID" value="MBC1487919.1"/>
    <property type="molecule type" value="Genomic_DNA"/>
</dbReference>
<gene>
    <name evidence="8" type="ORF">HCJ38_02620</name>
    <name evidence="9" type="ORF">HCJ59_13345</name>
</gene>
<evidence type="ECO:0000256" key="6">
    <source>
        <dbReference type="SAM" id="Phobius"/>
    </source>
</evidence>
<dbReference type="AlphaFoldDB" id="A0A7X0X5H4"/>
<dbReference type="RefSeq" id="WP_185344938.1">
    <property type="nucleotide sequence ID" value="NZ_JAASTU010000002.1"/>
</dbReference>
<keyword evidence="5" id="KW-0572">Peptidoglycan-anchor</keyword>
<evidence type="ECO:0000259" key="7">
    <source>
        <dbReference type="Pfam" id="PF00746"/>
    </source>
</evidence>
<dbReference type="EMBL" id="JAASUB010000017">
    <property type="protein sequence ID" value="MBC1510870.1"/>
    <property type="molecule type" value="Genomic_DNA"/>
</dbReference>
<accession>A0A7X0X5H4</accession>